<dbReference type="RefSeq" id="WP_323447263.1">
    <property type="nucleotide sequence ID" value="NZ_BSBI01000004.1"/>
</dbReference>
<keyword evidence="2" id="KW-1185">Reference proteome</keyword>
<accession>A0ABQ5NXW4</accession>
<evidence type="ECO:0000313" key="2">
    <source>
        <dbReference type="Proteomes" id="UP001291653"/>
    </source>
</evidence>
<protein>
    <submittedName>
        <fullName evidence="1">Uncharacterized protein</fullName>
    </submittedName>
</protein>
<dbReference type="Proteomes" id="UP001291653">
    <property type="component" value="Unassembled WGS sequence"/>
</dbReference>
<name>A0ABQ5NXW4_9ACTN</name>
<sequence>MPHRSPATRPWPPRTSNPSALLDAYTRVLGWSLSVDDVPCTAREAAERLERLPDAVVSTECRGFDVIALPARVSRIAALHLERDEDLDREGVVVPAFHSEPSLILLVRAGTSEEVSGLEGLRWIAEGGDLVVPPGRGLAWDTPPWKAARPEPAPFPDAARLKDTLTTALAVRDSPPPP</sequence>
<organism evidence="1 2">
    <name type="scientific">Streptomyces yaizuensis</name>
    <dbReference type="NCBI Taxonomy" id="2989713"/>
    <lineage>
        <taxon>Bacteria</taxon>
        <taxon>Bacillati</taxon>
        <taxon>Actinomycetota</taxon>
        <taxon>Actinomycetes</taxon>
        <taxon>Kitasatosporales</taxon>
        <taxon>Streptomycetaceae</taxon>
        <taxon>Streptomyces</taxon>
    </lineage>
</organism>
<evidence type="ECO:0000313" key="1">
    <source>
        <dbReference type="EMBL" id="GLF95209.1"/>
    </source>
</evidence>
<reference evidence="1 2" key="1">
    <citation type="submission" date="2022-10" db="EMBL/GenBank/DDBJ databases">
        <title>Draft genome sequence of Streptomyces sp. YSPA8.</title>
        <authorList>
            <person name="Moriuchi R."/>
            <person name="Dohra H."/>
            <person name="Yamamura H."/>
            <person name="Kodani S."/>
        </authorList>
    </citation>
    <scope>NUCLEOTIDE SEQUENCE [LARGE SCALE GENOMIC DNA]</scope>
    <source>
        <strain evidence="1 2">YSPA8</strain>
    </source>
</reference>
<dbReference type="EMBL" id="BSBI01000004">
    <property type="protein sequence ID" value="GLF95209.1"/>
    <property type="molecule type" value="Genomic_DNA"/>
</dbReference>
<gene>
    <name evidence="1" type="ORF">SYYSPA8_12950</name>
</gene>
<comment type="caution">
    <text evidence="1">The sequence shown here is derived from an EMBL/GenBank/DDBJ whole genome shotgun (WGS) entry which is preliminary data.</text>
</comment>
<proteinExistence type="predicted"/>